<dbReference type="EMBL" id="JAHQIW010004777">
    <property type="protein sequence ID" value="KAJ1363625.1"/>
    <property type="molecule type" value="Genomic_DNA"/>
</dbReference>
<keyword evidence="8" id="KW-1185">Reference proteome</keyword>
<keyword evidence="6" id="KW-0446">Lipid-binding</keyword>
<gene>
    <name evidence="7" type="ORF">KIN20_023533</name>
</gene>
<dbReference type="Pfam" id="PF05823">
    <property type="entry name" value="Gp-FAR-1"/>
    <property type="match status" value="1"/>
</dbReference>
<evidence type="ECO:0000256" key="5">
    <source>
        <dbReference type="ARBA" id="ARBA00023054"/>
    </source>
</evidence>
<organism evidence="7 8">
    <name type="scientific">Parelaphostrongylus tenuis</name>
    <name type="common">Meningeal worm</name>
    <dbReference type="NCBI Taxonomy" id="148309"/>
    <lineage>
        <taxon>Eukaryota</taxon>
        <taxon>Metazoa</taxon>
        <taxon>Ecdysozoa</taxon>
        <taxon>Nematoda</taxon>
        <taxon>Chromadorea</taxon>
        <taxon>Rhabditida</taxon>
        <taxon>Rhabditina</taxon>
        <taxon>Rhabditomorpha</taxon>
        <taxon>Strongyloidea</taxon>
        <taxon>Metastrongylidae</taxon>
        <taxon>Parelaphostrongylus</taxon>
    </lineage>
</organism>
<evidence type="ECO:0000256" key="4">
    <source>
        <dbReference type="ARBA" id="ARBA00022729"/>
    </source>
</evidence>
<name>A0AAD5QVF8_PARTN</name>
<proteinExistence type="inferred from homology"/>
<dbReference type="AlphaFoldDB" id="A0AAD5QVF8"/>
<evidence type="ECO:0000313" key="7">
    <source>
        <dbReference type="EMBL" id="KAJ1363625.1"/>
    </source>
</evidence>
<evidence type="ECO:0000256" key="1">
    <source>
        <dbReference type="ARBA" id="ARBA00004613"/>
    </source>
</evidence>
<evidence type="ECO:0000256" key="3">
    <source>
        <dbReference type="ARBA" id="ARBA00022525"/>
    </source>
</evidence>
<dbReference type="GO" id="GO:0008289">
    <property type="term" value="F:lipid binding"/>
    <property type="evidence" value="ECO:0007669"/>
    <property type="project" value="UniProtKB-KW"/>
</dbReference>
<accession>A0AAD5QVF8</accession>
<comment type="subcellular location">
    <subcellularLocation>
        <location evidence="1">Secreted</location>
    </subcellularLocation>
</comment>
<dbReference type="GO" id="GO:0005576">
    <property type="term" value="C:extracellular region"/>
    <property type="evidence" value="ECO:0007669"/>
    <property type="project" value="UniProtKB-SubCell"/>
</dbReference>
<dbReference type="Proteomes" id="UP001196413">
    <property type="component" value="Unassembled WGS sequence"/>
</dbReference>
<keyword evidence="5" id="KW-0175">Coiled coil</keyword>
<comment type="caution">
    <text evidence="7">The sequence shown here is derived from an EMBL/GenBank/DDBJ whole genome shotgun (WGS) entry which is preliminary data.</text>
</comment>
<evidence type="ECO:0000256" key="2">
    <source>
        <dbReference type="ARBA" id="ARBA00006648"/>
    </source>
</evidence>
<comment type="similarity">
    <text evidence="2">Belongs to the fatty-acid and retinol-binding protein (FARBP) family.</text>
</comment>
<dbReference type="Gene3D" id="1.20.120.1100">
    <property type="match status" value="1"/>
</dbReference>
<protein>
    <submittedName>
        <fullName evidence="7">Uncharacterized protein</fullName>
    </submittedName>
</protein>
<dbReference type="InterPro" id="IPR008632">
    <property type="entry name" value="Gp-FAR-1"/>
</dbReference>
<evidence type="ECO:0000313" key="8">
    <source>
        <dbReference type="Proteomes" id="UP001196413"/>
    </source>
</evidence>
<reference evidence="7" key="1">
    <citation type="submission" date="2021-06" db="EMBL/GenBank/DDBJ databases">
        <title>Parelaphostrongylus tenuis whole genome reference sequence.</title>
        <authorList>
            <person name="Garwood T.J."/>
            <person name="Larsen P.A."/>
            <person name="Fountain-Jones N.M."/>
            <person name="Garbe J.R."/>
            <person name="Macchietto M.G."/>
            <person name="Kania S.A."/>
            <person name="Gerhold R.W."/>
            <person name="Richards J.E."/>
            <person name="Wolf T.M."/>
        </authorList>
    </citation>
    <scope>NUCLEOTIDE SEQUENCE</scope>
    <source>
        <strain evidence="7">MNPRO001-30</strain>
        <tissue evidence="7">Meninges</tissue>
    </source>
</reference>
<keyword evidence="3" id="KW-0964">Secreted</keyword>
<keyword evidence="4" id="KW-0732">Signal</keyword>
<evidence type="ECO:0000256" key="6">
    <source>
        <dbReference type="ARBA" id="ARBA00023121"/>
    </source>
</evidence>
<sequence>MTGEEKQQIVNLVNKFLDGQMGNIRNSQEMLQYIEKEAPAFAAKAKSVYDNFQQKVGKLNEQGRNFITKNFTPETWESLKQQFPEFVNFYQKCQF</sequence>